<dbReference type="SMART" id="SM00421">
    <property type="entry name" value="HTH_LUXR"/>
    <property type="match status" value="1"/>
</dbReference>
<reference evidence="2 3" key="1">
    <citation type="submission" date="2019-08" db="EMBL/GenBank/DDBJ databases">
        <title>Aureimonas fodiniaquatilis sp. nov., isolated from a coal mine wastewater.</title>
        <authorList>
            <person name="Kim W."/>
        </authorList>
    </citation>
    <scope>NUCLEOTIDE SEQUENCE [LARGE SCALE GENOMIC DNA]</scope>
    <source>
        <strain evidence="2 3">CAU 1482</strain>
    </source>
</reference>
<sequence length="385" mass="42006">MSLRSHPIEDRCREKKSVAGSQDLAEDLIAAVYAALLGETSWQSFLEKLNGTYPGALSTLFFHNRRSHKGAITYVAGVEGRTGALAQYESYYANLNPWMKKVELTPVGMGIVGEQIIARNHFNRSEYYSDYLHRNGLETGTGVTVFKDEDCYFLLSTLTDDTNDDRNIERAALLTRIAPHLQRAFNYYRSGDLRSAAVNLGQDIADSANLALVVINENFKPVKISPTAQQMLATGNPAGITPVGRLRFRDSVLQSALQVLLQRGSLNTRTCSFNSGGRNIRLIRIGAGTAADYFAGPMVAMLIENEPVPLLPANVQHVAATYSLTSAETRVFAAIAAGSSVSTIARDAGLSRETVRSQLKAIFSKVGIHSQKDLVRVAAGIRTTF</sequence>
<dbReference type="EMBL" id="VTWH01000002">
    <property type="protein sequence ID" value="KAA0970701.1"/>
    <property type="molecule type" value="Genomic_DNA"/>
</dbReference>
<evidence type="ECO:0000259" key="1">
    <source>
        <dbReference type="SMART" id="SM00421"/>
    </source>
</evidence>
<keyword evidence="3" id="KW-1185">Reference proteome</keyword>
<dbReference type="RefSeq" id="WP_149299918.1">
    <property type="nucleotide sequence ID" value="NZ_VTWH01000002.1"/>
</dbReference>
<dbReference type="Gene3D" id="1.10.10.10">
    <property type="entry name" value="Winged helix-like DNA-binding domain superfamily/Winged helix DNA-binding domain"/>
    <property type="match status" value="1"/>
</dbReference>
<gene>
    <name evidence="2" type="ORF">FPY71_09440</name>
</gene>
<comment type="caution">
    <text evidence="2">The sequence shown here is derived from an EMBL/GenBank/DDBJ whole genome shotgun (WGS) entry which is preliminary data.</text>
</comment>
<protein>
    <submittedName>
        <fullName evidence="2">Helix-turn-helix transcriptional regulator</fullName>
    </submittedName>
</protein>
<evidence type="ECO:0000313" key="3">
    <source>
        <dbReference type="Proteomes" id="UP000324738"/>
    </source>
</evidence>
<name>A0A5B0DY74_9HYPH</name>
<dbReference type="InterPro" id="IPR036388">
    <property type="entry name" value="WH-like_DNA-bd_sf"/>
</dbReference>
<dbReference type="Pfam" id="PF00196">
    <property type="entry name" value="GerE"/>
    <property type="match status" value="1"/>
</dbReference>
<dbReference type="GO" id="GO:0003677">
    <property type="term" value="F:DNA binding"/>
    <property type="evidence" value="ECO:0007669"/>
    <property type="project" value="InterPro"/>
</dbReference>
<dbReference type="InterPro" id="IPR016032">
    <property type="entry name" value="Sig_transdc_resp-reg_C-effctor"/>
</dbReference>
<dbReference type="OrthoDB" id="7917312at2"/>
<dbReference type="GO" id="GO:0006355">
    <property type="term" value="P:regulation of DNA-templated transcription"/>
    <property type="evidence" value="ECO:0007669"/>
    <property type="project" value="InterPro"/>
</dbReference>
<proteinExistence type="predicted"/>
<dbReference type="AlphaFoldDB" id="A0A5B0DY74"/>
<dbReference type="Proteomes" id="UP000324738">
    <property type="component" value="Unassembled WGS sequence"/>
</dbReference>
<organism evidence="2 3">
    <name type="scientific">Aureimonas fodinaquatilis</name>
    <dbReference type="NCBI Taxonomy" id="2565783"/>
    <lineage>
        <taxon>Bacteria</taxon>
        <taxon>Pseudomonadati</taxon>
        <taxon>Pseudomonadota</taxon>
        <taxon>Alphaproteobacteria</taxon>
        <taxon>Hyphomicrobiales</taxon>
        <taxon>Aurantimonadaceae</taxon>
        <taxon>Aureimonas</taxon>
    </lineage>
</organism>
<dbReference type="InterPro" id="IPR000792">
    <property type="entry name" value="Tscrpt_reg_LuxR_C"/>
</dbReference>
<evidence type="ECO:0000313" key="2">
    <source>
        <dbReference type="EMBL" id="KAA0970701.1"/>
    </source>
</evidence>
<feature type="domain" description="HTH luxR-type" evidence="1">
    <location>
        <begin position="321"/>
        <end position="378"/>
    </location>
</feature>
<dbReference type="SUPFAM" id="SSF46894">
    <property type="entry name" value="C-terminal effector domain of the bipartite response regulators"/>
    <property type="match status" value="1"/>
</dbReference>
<accession>A0A5B0DY74</accession>